<name>A0AAD8KME1_TARER</name>
<evidence type="ECO:0000313" key="2">
    <source>
        <dbReference type="Proteomes" id="UP001229421"/>
    </source>
</evidence>
<dbReference type="EMBL" id="JAUHHV010000005">
    <property type="protein sequence ID" value="KAK1425473.1"/>
    <property type="molecule type" value="Genomic_DNA"/>
</dbReference>
<dbReference type="AlphaFoldDB" id="A0AAD8KME1"/>
<reference evidence="1" key="1">
    <citation type="journal article" date="2023" name="bioRxiv">
        <title>Improved chromosome-level genome assembly for marigold (Tagetes erecta).</title>
        <authorList>
            <person name="Jiang F."/>
            <person name="Yuan L."/>
            <person name="Wang S."/>
            <person name="Wang H."/>
            <person name="Xu D."/>
            <person name="Wang A."/>
            <person name="Fan W."/>
        </authorList>
    </citation>
    <scope>NUCLEOTIDE SEQUENCE</scope>
    <source>
        <strain evidence="1">WSJ</strain>
        <tissue evidence="1">Leaf</tissue>
    </source>
</reference>
<sequence>MVIEAYLYLKHGCFINTNVLCSNSVACLLGAYPTKLISVLFFCTAKFLCDNFSTSYSAKRYSWNLIDDLE</sequence>
<protein>
    <submittedName>
        <fullName evidence="1">Uncharacterized protein</fullName>
    </submittedName>
</protein>
<evidence type="ECO:0000313" key="1">
    <source>
        <dbReference type="EMBL" id="KAK1425473.1"/>
    </source>
</evidence>
<comment type="caution">
    <text evidence="1">The sequence shown here is derived from an EMBL/GenBank/DDBJ whole genome shotgun (WGS) entry which is preliminary data.</text>
</comment>
<gene>
    <name evidence="1" type="ORF">QVD17_20825</name>
</gene>
<proteinExistence type="predicted"/>
<dbReference type="Proteomes" id="UP001229421">
    <property type="component" value="Unassembled WGS sequence"/>
</dbReference>
<organism evidence="1 2">
    <name type="scientific">Tagetes erecta</name>
    <name type="common">African marigold</name>
    <dbReference type="NCBI Taxonomy" id="13708"/>
    <lineage>
        <taxon>Eukaryota</taxon>
        <taxon>Viridiplantae</taxon>
        <taxon>Streptophyta</taxon>
        <taxon>Embryophyta</taxon>
        <taxon>Tracheophyta</taxon>
        <taxon>Spermatophyta</taxon>
        <taxon>Magnoliopsida</taxon>
        <taxon>eudicotyledons</taxon>
        <taxon>Gunneridae</taxon>
        <taxon>Pentapetalae</taxon>
        <taxon>asterids</taxon>
        <taxon>campanulids</taxon>
        <taxon>Asterales</taxon>
        <taxon>Asteraceae</taxon>
        <taxon>Asteroideae</taxon>
        <taxon>Heliantheae alliance</taxon>
        <taxon>Tageteae</taxon>
        <taxon>Tagetes</taxon>
    </lineage>
</organism>
<accession>A0AAD8KME1</accession>
<keyword evidence="2" id="KW-1185">Reference proteome</keyword>